<organism evidence="1 2">
    <name type="scientific">Macroventuria anomochaeta</name>
    <dbReference type="NCBI Taxonomy" id="301207"/>
    <lineage>
        <taxon>Eukaryota</taxon>
        <taxon>Fungi</taxon>
        <taxon>Dikarya</taxon>
        <taxon>Ascomycota</taxon>
        <taxon>Pezizomycotina</taxon>
        <taxon>Dothideomycetes</taxon>
        <taxon>Pleosporomycetidae</taxon>
        <taxon>Pleosporales</taxon>
        <taxon>Pleosporineae</taxon>
        <taxon>Didymellaceae</taxon>
        <taxon>Macroventuria</taxon>
    </lineage>
</organism>
<accession>A0ACB6S7R8</accession>
<gene>
    <name evidence="1" type="ORF">BU25DRAFT_265541</name>
</gene>
<proteinExistence type="predicted"/>
<protein>
    <submittedName>
        <fullName evidence="1">Uncharacterized protein</fullName>
    </submittedName>
</protein>
<evidence type="ECO:0000313" key="1">
    <source>
        <dbReference type="EMBL" id="KAF2630093.1"/>
    </source>
</evidence>
<keyword evidence="2" id="KW-1185">Reference proteome</keyword>
<dbReference type="EMBL" id="MU006708">
    <property type="protein sequence ID" value="KAF2630093.1"/>
    <property type="molecule type" value="Genomic_DNA"/>
</dbReference>
<dbReference type="Proteomes" id="UP000799754">
    <property type="component" value="Unassembled WGS sequence"/>
</dbReference>
<comment type="caution">
    <text evidence="1">The sequence shown here is derived from an EMBL/GenBank/DDBJ whole genome shotgun (WGS) entry which is preliminary data.</text>
</comment>
<evidence type="ECO:0000313" key="2">
    <source>
        <dbReference type="Proteomes" id="UP000799754"/>
    </source>
</evidence>
<reference evidence="1" key="1">
    <citation type="journal article" date="2020" name="Stud. Mycol.">
        <title>101 Dothideomycetes genomes: a test case for predicting lifestyles and emergence of pathogens.</title>
        <authorList>
            <person name="Haridas S."/>
            <person name="Albert R."/>
            <person name="Binder M."/>
            <person name="Bloem J."/>
            <person name="Labutti K."/>
            <person name="Salamov A."/>
            <person name="Andreopoulos B."/>
            <person name="Baker S."/>
            <person name="Barry K."/>
            <person name="Bills G."/>
            <person name="Bluhm B."/>
            <person name="Cannon C."/>
            <person name="Castanera R."/>
            <person name="Culley D."/>
            <person name="Daum C."/>
            <person name="Ezra D."/>
            <person name="Gonzalez J."/>
            <person name="Henrissat B."/>
            <person name="Kuo A."/>
            <person name="Liang C."/>
            <person name="Lipzen A."/>
            <person name="Lutzoni F."/>
            <person name="Magnuson J."/>
            <person name="Mondo S."/>
            <person name="Nolan M."/>
            <person name="Ohm R."/>
            <person name="Pangilinan J."/>
            <person name="Park H.-J."/>
            <person name="Ramirez L."/>
            <person name="Alfaro M."/>
            <person name="Sun H."/>
            <person name="Tritt A."/>
            <person name="Yoshinaga Y."/>
            <person name="Zwiers L.-H."/>
            <person name="Turgeon B."/>
            <person name="Goodwin S."/>
            <person name="Spatafora J."/>
            <person name="Crous P."/>
            <person name="Grigoriev I."/>
        </authorList>
    </citation>
    <scope>NUCLEOTIDE SEQUENCE</scope>
    <source>
        <strain evidence="1">CBS 525.71</strain>
    </source>
</reference>
<sequence length="353" mass="41018">MRGSNGESLDNAVDHITLQLGRVWSASKRQNEDLEKATSRISLLEKEFEKKQAEWNRKQTEAQSLESTLKILEKELKEARANINRNYEIFQKDRKSLEKKIQKLVSENQSLQSKDSDRKRLKESYEKLLREAKDVAAAEKRRASQQQESHRTNYNNHVKSMNDRIALLERQNEKLKDDLYDAGLKTGKTVKDLKAKLSKAELDAEKEKQKLQEQLEAQEARLKKQHQANTQQLRSVNEEFRSALVAREHFKGLRDRDITKKFTGLATEIEDISTLGWNSNNSVDWPLSENQLRQIHPSNIRLLKQQVVQSCIWMLLHKHVFGSPFRIMGTEGQQADGTWRNIYCTGEFCSGRT</sequence>
<name>A0ACB6S7R8_9PLEO</name>